<keyword evidence="2" id="KW-1185">Reference proteome</keyword>
<evidence type="ECO:0008006" key="3">
    <source>
        <dbReference type="Google" id="ProtNLM"/>
    </source>
</evidence>
<dbReference type="EMBL" id="CP001778">
    <property type="protein sequence ID" value="ADD43684.1"/>
    <property type="molecule type" value="Genomic_DNA"/>
</dbReference>
<dbReference type="AlphaFoldDB" id="D3Q0T4"/>
<name>D3Q0T4_STANL</name>
<dbReference type="STRING" id="446470.Snas_4032"/>
<dbReference type="RefSeq" id="WP_013019255.1">
    <property type="nucleotide sequence ID" value="NC_013947.1"/>
</dbReference>
<dbReference type="KEGG" id="sna:Snas_4032"/>
<dbReference type="OrthoDB" id="255198at2"/>
<proteinExistence type="predicted"/>
<gene>
    <name evidence="1" type="ordered locus">Snas_4032</name>
</gene>
<dbReference type="InterPro" id="IPR012337">
    <property type="entry name" value="RNaseH-like_sf"/>
</dbReference>
<dbReference type="eggNOG" id="COG2380">
    <property type="taxonomic scope" value="Bacteria"/>
</dbReference>
<evidence type="ECO:0000313" key="2">
    <source>
        <dbReference type="Proteomes" id="UP000000844"/>
    </source>
</evidence>
<reference evidence="1 2" key="1">
    <citation type="journal article" date="2009" name="Stand. Genomic Sci.">
        <title>Complete genome sequence of Stackebrandtia nassauensis type strain (LLR-40K-21).</title>
        <authorList>
            <person name="Munk C."/>
            <person name="Lapidus A."/>
            <person name="Copeland A."/>
            <person name="Jando M."/>
            <person name="Mayilraj S."/>
            <person name="Glavina Del Rio T."/>
            <person name="Nolan M."/>
            <person name="Chen F."/>
            <person name="Lucas S."/>
            <person name="Tice H."/>
            <person name="Cheng J.F."/>
            <person name="Han C."/>
            <person name="Detter J.C."/>
            <person name="Bruce D."/>
            <person name="Goodwin L."/>
            <person name="Chain P."/>
            <person name="Pitluck S."/>
            <person name="Goker M."/>
            <person name="Ovchinikova G."/>
            <person name="Pati A."/>
            <person name="Ivanova N."/>
            <person name="Mavromatis K."/>
            <person name="Chen A."/>
            <person name="Palaniappan K."/>
            <person name="Land M."/>
            <person name="Hauser L."/>
            <person name="Chang Y.J."/>
            <person name="Jeffries C.D."/>
            <person name="Bristow J."/>
            <person name="Eisen J.A."/>
            <person name="Markowitz V."/>
            <person name="Hugenholtz P."/>
            <person name="Kyrpides N.C."/>
            <person name="Klenk H.P."/>
        </authorList>
    </citation>
    <scope>NUCLEOTIDE SEQUENCE [LARGE SCALE GENOMIC DNA]</scope>
    <source>
        <strain evidence="2">DSM 44728 / CIP 108903 / NRRL B-16338 / NBRC 102104 / LLR-40K-21</strain>
    </source>
</reference>
<dbReference type="SUPFAM" id="SSF53098">
    <property type="entry name" value="Ribonuclease H-like"/>
    <property type="match status" value="1"/>
</dbReference>
<evidence type="ECO:0000313" key="1">
    <source>
        <dbReference type="EMBL" id="ADD43684.1"/>
    </source>
</evidence>
<protein>
    <recommendedName>
        <fullName evidence="3">NurA domain-containing protein</fullName>
    </recommendedName>
</protein>
<sequence>MRISVSAWDPGYADTGEKTGEAAQAKMDLDVEVPAVKWEPIGSDVPAPPRVLLVDGVRRLDARVDIAVEGQPPVPGICASYGAGVVECDPGGGSTATIPVSRIERGLFSAVPDAGLTAGRTAAYVAHRSRASEPGDLLNAVQDRLTALEIEVATEAEPGRDDLLVIDGALRRRTHLPRAVGFIKSHQRRYLPDHLSSIIDKLEPGQRTPVFVLGTSWQRHTWYLRLPGGGDGSWAGIARLEAADDLTIAEVVALADSASAVLPRLASVAHKDPRAPQNLTPIAGLERRLRAKLGDPRLLLRGLRTGARAF</sequence>
<dbReference type="Proteomes" id="UP000000844">
    <property type="component" value="Chromosome"/>
</dbReference>
<accession>D3Q0T4</accession>
<organism evidence="1 2">
    <name type="scientific">Stackebrandtia nassauensis (strain DSM 44728 / CIP 108903 / NRRL B-16338 / NBRC 102104 / LLR-40K-21)</name>
    <dbReference type="NCBI Taxonomy" id="446470"/>
    <lineage>
        <taxon>Bacteria</taxon>
        <taxon>Bacillati</taxon>
        <taxon>Actinomycetota</taxon>
        <taxon>Actinomycetes</taxon>
        <taxon>Glycomycetales</taxon>
        <taxon>Glycomycetaceae</taxon>
        <taxon>Stackebrandtia</taxon>
    </lineage>
</organism>
<dbReference type="HOGENOM" id="CLU_069565_0_0_11"/>